<dbReference type="AlphaFoldDB" id="A0A368FFF8"/>
<evidence type="ECO:0000256" key="1">
    <source>
        <dbReference type="ARBA" id="ARBA00009431"/>
    </source>
</evidence>
<accession>A0A368FFF8</accession>
<gene>
    <name evidence="2" type="ORF">ANCCAN_24671</name>
</gene>
<dbReference type="GO" id="GO:0004185">
    <property type="term" value="F:serine-type carboxypeptidase activity"/>
    <property type="evidence" value="ECO:0007669"/>
    <property type="project" value="InterPro"/>
</dbReference>
<dbReference type="GO" id="GO:0006508">
    <property type="term" value="P:proteolysis"/>
    <property type="evidence" value="ECO:0007669"/>
    <property type="project" value="InterPro"/>
</dbReference>
<evidence type="ECO:0000313" key="3">
    <source>
        <dbReference type="Proteomes" id="UP000252519"/>
    </source>
</evidence>
<dbReference type="InterPro" id="IPR029058">
    <property type="entry name" value="AB_hydrolase_fold"/>
</dbReference>
<comment type="similarity">
    <text evidence="1">Belongs to the peptidase S10 family.</text>
</comment>
<evidence type="ECO:0000313" key="2">
    <source>
        <dbReference type="EMBL" id="RCN29565.1"/>
    </source>
</evidence>
<name>A0A368FFF8_ANCCA</name>
<dbReference type="SUPFAM" id="SSF53474">
    <property type="entry name" value="alpha/beta-Hydrolases"/>
    <property type="match status" value="1"/>
</dbReference>
<organism evidence="2 3">
    <name type="scientific">Ancylostoma caninum</name>
    <name type="common">Dog hookworm</name>
    <dbReference type="NCBI Taxonomy" id="29170"/>
    <lineage>
        <taxon>Eukaryota</taxon>
        <taxon>Metazoa</taxon>
        <taxon>Ecdysozoa</taxon>
        <taxon>Nematoda</taxon>
        <taxon>Chromadorea</taxon>
        <taxon>Rhabditida</taxon>
        <taxon>Rhabditina</taxon>
        <taxon>Rhabditomorpha</taxon>
        <taxon>Strongyloidea</taxon>
        <taxon>Ancylostomatidae</taxon>
        <taxon>Ancylostomatinae</taxon>
        <taxon>Ancylostoma</taxon>
    </lineage>
</organism>
<dbReference type="Gene3D" id="3.40.50.1820">
    <property type="entry name" value="alpha/beta hydrolase"/>
    <property type="match status" value="1"/>
</dbReference>
<comment type="caution">
    <text evidence="2">The sequence shown here is derived from an EMBL/GenBank/DDBJ whole genome shotgun (WGS) entry which is preliminary data.</text>
</comment>
<dbReference type="InterPro" id="IPR001563">
    <property type="entry name" value="Peptidase_S10"/>
</dbReference>
<sequence length="227" mass="24958">MSDKHELSPLASEQMPIFGERSPQPIVLADTGNLGYLLSSLIFFHLTISMSSSDFDALSKCCNSTSPQAYCDFVSYITLDVAGNAWPKVNDNSIAGQCGNLVVQQGFNDVWGTANDVYNTFQDCYSTAPDGSRSRRKRSVDMPPLMNTKPFADQAKTINYQSTDANGGFACFNGDATEAYLNLASVRKAIHIPDNFTHWSDCNDDMNANYIQQHNDTSSVFVDILNS</sequence>
<feature type="non-terminal residue" evidence="2">
    <location>
        <position position="227"/>
    </location>
</feature>
<proteinExistence type="inferred from homology"/>
<reference evidence="2 3" key="1">
    <citation type="submission" date="2014-10" db="EMBL/GenBank/DDBJ databases">
        <title>Draft genome of the hookworm Ancylostoma caninum.</title>
        <authorList>
            <person name="Mitreva M."/>
        </authorList>
    </citation>
    <scope>NUCLEOTIDE SEQUENCE [LARGE SCALE GENOMIC DNA]</scope>
    <source>
        <strain evidence="2 3">Baltimore</strain>
    </source>
</reference>
<dbReference type="OrthoDB" id="443318at2759"/>
<dbReference type="EMBL" id="JOJR01001878">
    <property type="protein sequence ID" value="RCN29565.1"/>
    <property type="molecule type" value="Genomic_DNA"/>
</dbReference>
<protein>
    <submittedName>
        <fullName evidence="2">Uncharacterized protein</fullName>
    </submittedName>
</protein>
<dbReference type="Pfam" id="PF00450">
    <property type="entry name" value="Peptidase_S10"/>
    <property type="match status" value="1"/>
</dbReference>
<dbReference type="Proteomes" id="UP000252519">
    <property type="component" value="Unassembled WGS sequence"/>
</dbReference>
<dbReference type="STRING" id="29170.A0A368FFF8"/>
<keyword evidence="3" id="KW-1185">Reference proteome</keyword>